<evidence type="ECO:0000256" key="10">
    <source>
        <dbReference type="ARBA" id="ARBA00022982"/>
    </source>
</evidence>
<dbReference type="PANTHER" id="PTHR12868:SF0">
    <property type="entry name" value="NADH DEHYDROGENASE [UBIQUINONE] 1 BETA SUBCOMPLEX SUBUNIT 9"/>
    <property type="match status" value="1"/>
</dbReference>
<dbReference type="Pfam" id="PF05347">
    <property type="entry name" value="Complex1_LYR"/>
    <property type="match status" value="1"/>
</dbReference>
<evidence type="ECO:0000256" key="15">
    <source>
        <dbReference type="ARBA" id="ARBA00032528"/>
    </source>
</evidence>
<evidence type="ECO:0000313" key="18">
    <source>
        <dbReference type="Proteomes" id="UP000315522"/>
    </source>
</evidence>
<sequence length="122" mass="13890">MSTKQAVSSLYRRSLKLALDWSVHRYLWRGQALYIRTLFDANKNIRDPRQQRASSIPRNGRFAGEVEAPGSISCAHSTWRLVTYPSLEEALFFGDSADIAGYQDLNLSVIYQHQIWTGQGLV</sequence>
<comment type="subunit">
    <text evidence="4">Mammalian complex I is composed of 45 different subunits.</text>
</comment>
<dbReference type="Proteomes" id="UP000315522">
    <property type="component" value="Unassembled WGS sequence"/>
</dbReference>
<dbReference type="PANTHER" id="PTHR12868">
    <property type="entry name" value="NADH-UBIQUINONE OXIDOREDUCTASE B22 SUBUNIT"/>
    <property type="match status" value="1"/>
</dbReference>
<keyword evidence="6" id="KW-0813">Transport</keyword>
<keyword evidence="10" id="KW-0249">Electron transport</keyword>
<comment type="similarity">
    <text evidence="3">Belongs to the complex I LYR family.</text>
</comment>
<evidence type="ECO:0000313" key="17">
    <source>
        <dbReference type="EMBL" id="TVY87648.1"/>
    </source>
</evidence>
<keyword evidence="11" id="KW-0007">Acetylation</keyword>
<evidence type="ECO:0000256" key="8">
    <source>
        <dbReference type="ARBA" id="ARBA00022660"/>
    </source>
</evidence>
<evidence type="ECO:0000256" key="6">
    <source>
        <dbReference type="ARBA" id="ARBA00022448"/>
    </source>
</evidence>
<feature type="domain" description="Complex 1 LYR protein" evidence="16">
    <location>
        <begin position="5"/>
        <end position="51"/>
    </location>
</feature>
<organism evidence="17 18">
    <name type="scientific">Lachnellula willkommii</name>
    <dbReference type="NCBI Taxonomy" id="215461"/>
    <lineage>
        <taxon>Eukaryota</taxon>
        <taxon>Fungi</taxon>
        <taxon>Dikarya</taxon>
        <taxon>Ascomycota</taxon>
        <taxon>Pezizomycotina</taxon>
        <taxon>Leotiomycetes</taxon>
        <taxon>Helotiales</taxon>
        <taxon>Lachnaceae</taxon>
        <taxon>Lachnellula</taxon>
    </lineage>
</organism>
<comment type="subcellular location">
    <subcellularLocation>
        <location evidence="2">Mitochondrion inner membrane</location>
        <topology evidence="2">Peripheral membrane protein</topology>
        <orientation evidence="2">Matrix side</orientation>
    </subcellularLocation>
</comment>
<evidence type="ECO:0000256" key="12">
    <source>
        <dbReference type="ARBA" id="ARBA00023128"/>
    </source>
</evidence>
<evidence type="ECO:0000256" key="5">
    <source>
        <dbReference type="ARBA" id="ARBA00018684"/>
    </source>
</evidence>
<keyword evidence="9" id="KW-0999">Mitochondrion inner membrane</keyword>
<comment type="function">
    <text evidence="1">Accessory subunit of the mitochondrial membrane respiratory chain NADH dehydrogenase (Complex I), that is believed to be not involved in catalysis. Complex I functions in the transfer of electrons from NADH to the respiratory chain. The immediate electron acceptor for the enzyme is believed to be ubiquinone.</text>
</comment>
<dbReference type="GO" id="GO:0006120">
    <property type="term" value="P:mitochondrial electron transport, NADH to ubiquinone"/>
    <property type="evidence" value="ECO:0007669"/>
    <property type="project" value="InterPro"/>
</dbReference>
<reference evidence="17 18" key="1">
    <citation type="submission" date="2018-05" db="EMBL/GenBank/DDBJ databases">
        <title>Genome sequencing and assembly of the regulated plant pathogen Lachnellula willkommii and related sister species for the development of diagnostic species identification markers.</title>
        <authorList>
            <person name="Giroux E."/>
            <person name="Bilodeau G."/>
        </authorList>
    </citation>
    <scope>NUCLEOTIDE SEQUENCE [LARGE SCALE GENOMIC DNA]</scope>
    <source>
        <strain evidence="17 18">CBS 172.35</strain>
    </source>
</reference>
<dbReference type="CDD" id="cd20263">
    <property type="entry name" value="Complex1_LYR_NDUFB9_LYRM3"/>
    <property type="match status" value="1"/>
</dbReference>
<evidence type="ECO:0000256" key="4">
    <source>
        <dbReference type="ARBA" id="ARBA00011790"/>
    </source>
</evidence>
<comment type="caution">
    <text evidence="17">The sequence shown here is derived from an EMBL/GenBank/DDBJ whole genome shotgun (WGS) entry which is preliminary data.</text>
</comment>
<evidence type="ECO:0000256" key="1">
    <source>
        <dbReference type="ARBA" id="ARBA00002920"/>
    </source>
</evidence>
<dbReference type="GO" id="GO:0005743">
    <property type="term" value="C:mitochondrial inner membrane"/>
    <property type="evidence" value="ECO:0007669"/>
    <property type="project" value="UniProtKB-SubCell"/>
</dbReference>
<name>A0A559M3U9_9HELO</name>
<keyword evidence="8" id="KW-0679">Respiratory chain</keyword>
<evidence type="ECO:0000256" key="13">
    <source>
        <dbReference type="ARBA" id="ARBA00023136"/>
    </source>
</evidence>
<accession>A0A559M3U9</accession>
<evidence type="ECO:0000256" key="2">
    <source>
        <dbReference type="ARBA" id="ARBA00004443"/>
    </source>
</evidence>
<protein>
    <recommendedName>
        <fullName evidence="5">NADH dehydrogenase [ubiquinone] 1 beta subcomplex subunit 9</fullName>
    </recommendedName>
    <alternativeName>
        <fullName evidence="14">Complex I-B22</fullName>
    </alternativeName>
    <alternativeName>
        <fullName evidence="15">NADH-ubiquinone oxidoreductase B22 subunit</fullName>
    </alternativeName>
</protein>
<dbReference type="EMBL" id="QGML01002251">
    <property type="protein sequence ID" value="TVY87648.1"/>
    <property type="molecule type" value="Genomic_DNA"/>
</dbReference>
<keyword evidence="13" id="KW-0472">Membrane</keyword>
<dbReference type="AlphaFoldDB" id="A0A559M3U9"/>
<keyword evidence="7" id="KW-0597">Phosphoprotein</keyword>
<dbReference type="InterPro" id="IPR008011">
    <property type="entry name" value="Complex1_LYR_dom"/>
</dbReference>
<dbReference type="InterPro" id="IPR045292">
    <property type="entry name" value="Complex1_LYR_NDUFB9_LYRM3"/>
</dbReference>
<keyword evidence="12" id="KW-0496">Mitochondrion</keyword>
<evidence type="ECO:0000259" key="16">
    <source>
        <dbReference type="Pfam" id="PF05347"/>
    </source>
</evidence>
<evidence type="ECO:0000256" key="7">
    <source>
        <dbReference type="ARBA" id="ARBA00022553"/>
    </source>
</evidence>
<gene>
    <name evidence="17" type="ORF">LAWI1_G002962</name>
</gene>
<evidence type="ECO:0000256" key="11">
    <source>
        <dbReference type="ARBA" id="ARBA00022990"/>
    </source>
</evidence>
<evidence type="ECO:0000256" key="3">
    <source>
        <dbReference type="ARBA" id="ARBA00009508"/>
    </source>
</evidence>
<keyword evidence="18" id="KW-1185">Reference proteome</keyword>
<evidence type="ECO:0000256" key="9">
    <source>
        <dbReference type="ARBA" id="ARBA00022792"/>
    </source>
</evidence>
<evidence type="ECO:0000256" key="14">
    <source>
        <dbReference type="ARBA" id="ARBA00030192"/>
    </source>
</evidence>
<proteinExistence type="inferred from homology"/>
<dbReference type="InterPro" id="IPR033034">
    <property type="entry name" value="NDUFB9"/>
</dbReference>